<dbReference type="GO" id="GO:0071555">
    <property type="term" value="P:cell wall organization"/>
    <property type="evidence" value="ECO:0007669"/>
    <property type="project" value="UniProtKB-KW"/>
</dbReference>
<name>A0A381R405_9ZZZZ</name>
<keyword evidence="9" id="KW-0961">Cell wall biogenesis/degradation</keyword>
<dbReference type="InterPro" id="IPR035911">
    <property type="entry name" value="MurE/MurF_N"/>
</dbReference>
<keyword evidence="3" id="KW-0132">Cell division</keyword>
<dbReference type="PANTHER" id="PTHR43024">
    <property type="entry name" value="UDP-N-ACETYLMURAMOYL-TRIPEPTIDE--D-ALANYL-D-ALANINE LIGASE"/>
    <property type="match status" value="1"/>
</dbReference>
<dbReference type="Gene3D" id="3.40.1190.10">
    <property type="entry name" value="Mur-like, catalytic domain"/>
    <property type="match status" value="1"/>
</dbReference>
<evidence type="ECO:0000259" key="12">
    <source>
        <dbReference type="Pfam" id="PF02875"/>
    </source>
</evidence>
<reference evidence="14" key="1">
    <citation type="submission" date="2018-05" db="EMBL/GenBank/DDBJ databases">
        <authorList>
            <person name="Lanie J.A."/>
            <person name="Ng W.-L."/>
            <person name="Kazmierczak K.M."/>
            <person name="Andrzejewski T.M."/>
            <person name="Davidsen T.M."/>
            <person name="Wayne K.J."/>
            <person name="Tettelin H."/>
            <person name="Glass J.I."/>
            <person name="Rusch D."/>
            <person name="Podicherti R."/>
            <person name="Tsui H.-C.T."/>
            <person name="Winkler M.E."/>
        </authorList>
    </citation>
    <scope>NUCLEOTIDE SEQUENCE</scope>
</reference>
<accession>A0A381R405</accession>
<dbReference type="InterPro" id="IPR036615">
    <property type="entry name" value="Mur_ligase_C_dom_sf"/>
</dbReference>
<dbReference type="Pfam" id="PF02875">
    <property type="entry name" value="Mur_ligase_C"/>
    <property type="match status" value="1"/>
</dbReference>
<dbReference type="NCBIfam" id="TIGR01143">
    <property type="entry name" value="murF"/>
    <property type="match status" value="1"/>
</dbReference>
<feature type="domain" description="Mur ligase N-terminal catalytic" evidence="11">
    <location>
        <begin position="29"/>
        <end position="75"/>
    </location>
</feature>
<feature type="domain" description="Mur ligase central" evidence="13">
    <location>
        <begin position="108"/>
        <end position="315"/>
    </location>
</feature>
<dbReference type="InterPro" id="IPR051046">
    <property type="entry name" value="MurCDEF_CellWall_CoF430Synth"/>
</dbReference>
<dbReference type="GO" id="GO:0051301">
    <property type="term" value="P:cell division"/>
    <property type="evidence" value="ECO:0007669"/>
    <property type="project" value="UniProtKB-KW"/>
</dbReference>
<dbReference type="SUPFAM" id="SSF53623">
    <property type="entry name" value="MurD-like peptide ligases, catalytic domain"/>
    <property type="match status" value="1"/>
</dbReference>
<dbReference type="InterPro" id="IPR036565">
    <property type="entry name" value="Mur-like_cat_sf"/>
</dbReference>
<keyword evidence="5" id="KW-0067">ATP-binding</keyword>
<dbReference type="SUPFAM" id="SSF63418">
    <property type="entry name" value="MurE/MurF N-terminal domain"/>
    <property type="match status" value="1"/>
</dbReference>
<evidence type="ECO:0000259" key="11">
    <source>
        <dbReference type="Pfam" id="PF01225"/>
    </source>
</evidence>
<dbReference type="SUPFAM" id="SSF53244">
    <property type="entry name" value="MurD-like peptide ligases, peptide-binding domain"/>
    <property type="match status" value="1"/>
</dbReference>
<evidence type="ECO:0000256" key="7">
    <source>
        <dbReference type="ARBA" id="ARBA00022984"/>
    </source>
</evidence>
<dbReference type="InterPro" id="IPR000713">
    <property type="entry name" value="Mur_ligase_N"/>
</dbReference>
<evidence type="ECO:0000313" key="14">
    <source>
        <dbReference type="EMBL" id="SUZ86485.1"/>
    </source>
</evidence>
<evidence type="ECO:0000256" key="5">
    <source>
        <dbReference type="ARBA" id="ARBA00022840"/>
    </source>
</evidence>
<dbReference type="Gene3D" id="3.90.190.20">
    <property type="entry name" value="Mur ligase, C-terminal domain"/>
    <property type="match status" value="1"/>
</dbReference>
<proteinExistence type="predicted"/>
<dbReference type="GO" id="GO:0009252">
    <property type="term" value="P:peptidoglycan biosynthetic process"/>
    <property type="evidence" value="ECO:0007669"/>
    <property type="project" value="UniProtKB-KW"/>
</dbReference>
<dbReference type="Gene3D" id="3.40.1390.10">
    <property type="entry name" value="MurE/MurF, N-terminal domain"/>
    <property type="match status" value="1"/>
</dbReference>
<dbReference type="InterPro" id="IPR004101">
    <property type="entry name" value="Mur_ligase_C"/>
</dbReference>
<protein>
    <recommendedName>
        <fullName evidence="10">UDP-MurNAc-pentapeptide synthetase</fullName>
    </recommendedName>
</protein>
<evidence type="ECO:0000256" key="2">
    <source>
        <dbReference type="ARBA" id="ARBA00022598"/>
    </source>
</evidence>
<dbReference type="GO" id="GO:0008360">
    <property type="term" value="P:regulation of cell shape"/>
    <property type="evidence" value="ECO:0007669"/>
    <property type="project" value="UniProtKB-KW"/>
</dbReference>
<sequence length="485" mass="54274">MFELIQVNDLASLAKIIDGNLIGENKQFKYVTTDSRSVSKNSLFLALVGEKYNGHHFCESALEAGAEAYISTDEIINHTGIVVKDTYLALLKMAKHQQQQVNPKTLAITGSNGKTTLKEMVAHILVDKKSIKTKDNENNQFGIPFTVLRLKADTKFLVLECGARKVGDFDLISEYLNFDVLTITNINNSHIGIFGNQANIIETKMKLLDGVAADGSFIDGAFEDWCTSDKLMEMNENFRVNVHHNIEQNSATKPLTENWSCTVVSGQEEGSLPGYFDLSFQQTSNSSSRHFQSPKKINLGPRHNCHNALMAVLAARELGVKFSESMERICEFDSPLPDRYGIEHIGKHVLINDTYNANPDSFASVINDLATNCSYPKNKLLIMGDMLELGQYSETEHAKILEQALGLDGLKAIFLKGEKFQNLIFSTQQKDHESQFDQVYALQETEDFPVALLSDLLDEESVILVKGSRKMNMEQFVDLLRNNLL</sequence>
<evidence type="ECO:0000256" key="9">
    <source>
        <dbReference type="ARBA" id="ARBA00023316"/>
    </source>
</evidence>
<keyword evidence="1" id="KW-0963">Cytoplasm</keyword>
<dbReference type="PANTHER" id="PTHR43024:SF1">
    <property type="entry name" value="UDP-N-ACETYLMURAMOYL-TRIPEPTIDE--D-ALANYL-D-ALANINE LIGASE"/>
    <property type="match status" value="1"/>
</dbReference>
<dbReference type="InterPro" id="IPR013221">
    <property type="entry name" value="Mur_ligase_cen"/>
</dbReference>
<evidence type="ECO:0000256" key="10">
    <source>
        <dbReference type="ARBA" id="ARBA00031461"/>
    </source>
</evidence>
<evidence type="ECO:0000256" key="3">
    <source>
        <dbReference type="ARBA" id="ARBA00022618"/>
    </source>
</evidence>
<keyword evidence="6" id="KW-0133">Cell shape</keyword>
<evidence type="ECO:0000256" key="8">
    <source>
        <dbReference type="ARBA" id="ARBA00023306"/>
    </source>
</evidence>
<dbReference type="AlphaFoldDB" id="A0A381R405"/>
<keyword evidence="4" id="KW-0547">Nucleotide-binding</keyword>
<dbReference type="Pfam" id="PF08245">
    <property type="entry name" value="Mur_ligase_M"/>
    <property type="match status" value="1"/>
</dbReference>
<keyword evidence="7" id="KW-0573">Peptidoglycan synthesis</keyword>
<dbReference type="InterPro" id="IPR005863">
    <property type="entry name" value="UDP-N-AcMur_synth"/>
</dbReference>
<keyword evidence="8" id="KW-0131">Cell cycle</keyword>
<evidence type="ECO:0000256" key="1">
    <source>
        <dbReference type="ARBA" id="ARBA00022490"/>
    </source>
</evidence>
<evidence type="ECO:0000259" key="13">
    <source>
        <dbReference type="Pfam" id="PF08245"/>
    </source>
</evidence>
<dbReference type="GO" id="GO:0047480">
    <property type="term" value="F:UDP-N-acetylmuramoyl-tripeptide-D-alanyl-D-alanine ligase activity"/>
    <property type="evidence" value="ECO:0007669"/>
    <property type="project" value="InterPro"/>
</dbReference>
<dbReference type="Pfam" id="PF01225">
    <property type="entry name" value="Mur_ligase"/>
    <property type="match status" value="1"/>
</dbReference>
<evidence type="ECO:0000256" key="6">
    <source>
        <dbReference type="ARBA" id="ARBA00022960"/>
    </source>
</evidence>
<evidence type="ECO:0000256" key="4">
    <source>
        <dbReference type="ARBA" id="ARBA00022741"/>
    </source>
</evidence>
<keyword evidence="2" id="KW-0436">Ligase</keyword>
<dbReference type="GO" id="GO:0005524">
    <property type="term" value="F:ATP binding"/>
    <property type="evidence" value="ECO:0007669"/>
    <property type="project" value="UniProtKB-KW"/>
</dbReference>
<organism evidence="14">
    <name type="scientific">marine metagenome</name>
    <dbReference type="NCBI Taxonomy" id="408172"/>
    <lineage>
        <taxon>unclassified sequences</taxon>
        <taxon>metagenomes</taxon>
        <taxon>ecological metagenomes</taxon>
    </lineage>
</organism>
<feature type="domain" description="Mur ligase C-terminal" evidence="12">
    <location>
        <begin position="346"/>
        <end position="469"/>
    </location>
</feature>
<dbReference type="EMBL" id="UINC01001683">
    <property type="protein sequence ID" value="SUZ86485.1"/>
    <property type="molecule type" value="Genomic_DNA"/>
</dbReference>
<gene>
    <name evidence="14" type="ORF">METZ01_LOCUS39339</name>
</gene>